<evidence type="ECO:0000313" key="4">
    <source>
        <dbReference type="Proteomes" id="UP000785679"/>
    </source>
</evidence>
<evidence type="ECO:0000256" key="2">
    <source>
        <dbReference type="SAM" id="Phobius"/>
    </source>
</evidence>
<keyword evidence="2" id="KW-1133">Transmembrane helix</keyword>
<protein>
    <submittedName>
        <fullName evidence="3">Uncharacterized protein</fullName>
    </submittedName>
</protein>
<gene>
    <name evidence="3" type="ORF">FGO68_gene8332</name>
</gene>
<keyword evidence="4" id="KW-1185">Reference proteome</keyword>
<reference evidence="3" key="1">
    <citation type="submission" date="2019-06" db="EMBL/GenBank/DDBJ databases">
        <authorList>
            <person name="Zheng W."/>
        </authorList>
    </citation>
    <scope>NUCLEOTIDE SEQUENCE</scope>
    <source>
        <strain evidence="3">QDHG01</strain>
    </source>
</reference>
<keyword evidence="2" id="KW-0472">Membrane</keyword>
<dbReference type="AlphaFoldDB" id="A0A8J8T879"/>
<evidence type="ECO:0000313" key="3">
    <source>
        <dbReference type="EMBL" id="TNV84903.1"/>
    </source>
</evidence>
<sequence>MQTRADTGRQSVKHSQKKAEQQRLSFGLKGRKKSSQEQIQPLEIIQQDVVSNQASSCESLKSSASSSQPSQAFSFLNKENDFKLDQWKNYHQILYQSLILSLVSYFCRLGSHFFVKREQTDELIWNSIITNSFIGLLYWIYCQALKRKKWTMKYGIGIYLFSIMVAVVEAWIADNPDTFSTSYQQVTI</sequence>
<keyword evidence="2" id="KW-0812">Transmembrane</keyword>
<proteinExistence type="predicted"/>
<dbReference type="EMBL" id="RRYP01002322">
    <property type="protein sequence ID" value="TNV84903.1"/>
    <property type="molecule type" value="Genomic_DNA"/>
</dbReference>
<organism evidence="3 4">
    <name type="scientific">Halteria grandinella</name>
    <dbReference type="NCBI Taxonomy" id="5974"/>
    <lineage>
        <taxon>Eukaryota</taxon>
        <taxon>Sar</taxon>
        <taxon>Alveolata</taxon>
        <taxon>Ciliophora</taxon>
        <taxon>Intramacronucleata</taxon>
        <taxon>Spirotrichea</taxon>
        <taxon>Stichotrichia</taxon>
        <taxon>Sporadotrichida</taxon>
        <taxon>Halteriidae</taxon>
        <taxon>Halteria</taxon>
    </lineage>
</organism>
<name>A0A8J8T879_HALGN</name>
<accession>A0A8J8T879</accession>
<feature type="region of interest" description="Disordered" evidence="1">
    <location>
        <begin position="1"/>
        <end position="38"/>
    </location>
</feature>
<feature type="transmembrane region" description="Helical" evidence="2">
    <location>
        <begin position="123"/>
        <end position="142"/>
    </location>
</feature>
<feature type="compositionally biased region" description="Polar residues" evidence="1">
    <location>
        <begin position="1"/>
        <end position="10"/>
    </location>
</feature>
<dbReference type="Proteomes" id="UP000785679">
    <property type="component" value="Unassembled WGS sequence"/>
</dbReference>
<evidence type="ECO:0000256" key="1">
    <source>
        <dbReference type="SAM" id="MobiDB-lite"/>
    </source>
</evidence>
<comment type="caution">
    <text evidence="3">The sequence shown here is derived from an EMBL/GenBank/DDBJ whole genome shotgun (WGS) entry which is preliminary data.</text>
</comment>
<feature type="transmembrane region" description="Helical" evidence="2">
    <location>
        <begin position="93"/>
        <end position="111"/>
    </location>
</feature>
<feature type="transmembrane region" description="Helical" evidence="2">
    <location>
        <begin position="154"/>
        <end position="173"/>
    </location>
</feature>